<dbReference type="Gene3D" id="3.60.40.10">
    <property type="entry name" value="PPM-type phosphatase domain"/>
    <property type="match status" value="1"/>
</dbReference>
<dbReference type="FunFam" id="3.30.450.40:FF:000035">
    <property type="entry name" value="PAS sensor protein"/>
    <property type="match status" value="1"/>
</dbReference>
<evidence type="ECO:0000256" key="8">
    <source>
        <dbReference type="ARBA" id="ARBA00022840"/>
    </source>
</evidence>
<evidence type="ECO:0000256" key="15">
    <source>
        <dbReference type="ARBA" id="ARBA00081350"/>
    </source>
</evidence>
<sequence length="581" mass="62290">MAWMNTSESFRAGGDVPRTFQRRGLLNELSGTLVSQSPVGLAVMDTDLRYLAVNPALERINGLSNEEHVGRTVSEILPGVDTGAIESAQWRVLETGVPLLDQNVVGRTWADAGQDHAWSVSLYQLHDSVGRVWGVAASIADVTERHRLATEAARARRRLALIADASARIGTVLDVDQTARELAEVTVPELADLATVDVLDTILAFHRAAGPGSGPELFRALALAAAYPSEATRAADQVGDLAAYAADRLVTQCVRTGKPVLIPDVSNRDLPRIARDSEAVTLLARAGVHSYLAVPLTARGTVLGALDLKRARNPLPFNHDDAVLAGELANRAAVSIDNARWYQSVRNTAVTLQRSLLPEHPSHLVGLETASRYQPAQATTEVGGDWFDIIPLSGDKTALVVGDVMGSGIDAAATMGRLRTATCTLAELDFDPAQVLQHLDRITSGLEHYIATCLYAVYDPHHAECRIANAGHLPPVLVHTGRPAELLDLCPGAPLGVGGVTFHSSTVDLGPGDDLVLYTDGLVETRHHSIDDRLDTLLRLLDGSEHRAVEETCDLLLHALRNPGDHDDVALLIARVRPAQP</sequence>
<evidence type="ECO:0000256" key="14">
    <source>
        <dbReference type="ARBA" id="ARBA00075117"/>
    </source>
</evidence>
<evidence type="ECO:0000259" key="16">
    <source>
        <dbReference type="PROSITE" id="PS50112"/>
    </source>
</evidence>
<keyword evidence="7" id="KW-0378">Hydrolase</keyword>
<gene>
    <name evidence="17" type="ORF">EOT10_19355</name>
</gene>
<dbReference type="Gene3D" id="3.30.450.40">
    <property type="match status" value="1"/>
</dbReference>
<dbReference type="InterPro" id="IPR000014">
    <property type="entry name" value="PAS"/>
</dbReference>
<dbReference type="Gene3D" id="3.30.450.20">
    <property type="entry name" value="PAS domain"/>
    <property type="match status" value="1"/>
</dbReference>
<dbReference type="Pfam" id="PF01590">
    <property type="entry name" value="GAF"/>
    <property type="match status" value="1"/>
</dbReference>
<keyword evidence="18" id="KW-1185">Reference proteome</keyword>
<evidence type="ECO:0000256" key="7">
    <source>
        <dbReference type="ARBA" id="ARBA00022801"/>
    </source>
</evidence>
<keyword evidence="3" id="KW-0808">Transferase</keyword>
<keyword evidence="2" id="KW-0597">Phosphoprotein</keyword>
<evidence type="ECO:0000256" key="12">
    <source>
        <dbReference type="ARBA" id="ARBA00047761"/>
    </source>
</evidence>
<dbReference type="InterPro" id="IPR001932">
    <property type="entry name" value="PPM-type_phosphatase-like_dom"/>
</dbReference>
<evidence type="ECO:0000256" key="2">
    <source>
        <dbReference type="ARBA" id="ARBA00022553"/>
    </source>
</evidence>
<dbReference type="GO" id="GO:0004722">
    <property type="term" value="F:protein serine/threonine phosphatase activity"/>
    <property type="evidence" value="ECO:0007669"/>
    <property type="project" value="UniProtKB-EC"/>
</dbReference>
<dbReference type="GO" id="GO:0005524">
    <property type="term" value="F:ATP binding"/>
    <property type="evidence" value="ECO:0007669"/>
    <property type="project" value="UniProtKB-KW"/>
</dbReference>
<keyword evidence="6" id="KW-0418">Kinase</keyword>
<dbReference type="GO" id="GO:0046872">
    <property type="term" value="F:metal ion binding"/>
    <property type="evidence" value="ECO:0007669"/>
    <property type="project" value="UniProtKB-KW"/>
</dbReference>
<protein>
    <recommendedName>
        <fullName evidence="1">protein-serine/threonine phosphatase</fullName>
        <ecNumber evidence="1">3.1.3.16</ecNumber>
    </recommendedName>
    <alternativeName>
        <fullName evidence="15">Protein-serine/threonine phosphatase</fullName>
    </alternativeName>
    <alternativeName>
        <fullName evidence="14">Serine/threonine-protein kinase</fullName>
    </alternativeName>
</protein>
<feature type="domain" description="PAS" evidence="16">
    <location>
        <begin position="33"/>
        <end position="96"/>
    </location>
</feature>
<dbReference type="InterPro" id="IPR036457">
    <property type="entry name" value="PPM-type-like_dom_sf"/>
</dbReference>
<evidence type="ECO:0000256" key="4">
    <source>
        <dbReference type="ARBA" id="ARBA00022723"/>
    </source>
</evidence>
<dbReference type="PANTHER" id="PTHR43156:SF2">
    <property type="entry name" value="STAGE II SPORULATION PROTEIN E"/>
    <property type="match status" value="1"/>
</dbReference>
<dbReference type="InterPro" id="IPR035965">
    <property type="entry name" value="PAS-like_dom_sf"/>
</dbReference>
<dbReference type="Pfam" id="PF07228">
    <property type="entry name" value="SpoIIE"/>
    <property type="match status" value="1"/>
</dbReference>
<dbReference type="SUPFAM" id="SSF55785">
    <property type="entry name" value="PYP-like sensor domain (PAS domain)"/>
    <property type="match status" value="1"/>
</dbReference>
<dbReference type="Pfam" id="PF08448">
    <property type="entry name" value="PAS_4"/>
    <property type="match status" value="1"/>
</dbReference>
<proteinExistence type="predicted"/>
<dbReference type="InterPro" id="IPR052016">
    <property type="entry name" value="Bact_Sigma-Reg"/>
</dbReference>
<dbReference type="OrthoDB" id="118142at2"/>
<accession>A0A3S2VH62</accession>
<evidence type="ECO:0000313" key="17">
    <source>
        <dbReference type="EMBL" id="RVU23192.1"/>
    </source>
</evidence>
<keyword evidence="11" id="KW-0464">Manganese</keyword>
<dbReference type="InterPro" id="IPR003018">
    <property type="entry name" value="GAF"/>
</dbReference>
<evidence type="ECO:0000313" key="18">
    <source>
        <dbReference type="Proteomes" id="UP000283128"/>
    </source>
</evidence>
<dbReference type="AlphaFoldDB" id="A0A3S2VH62"/>
<comment type="catalytic activity">
    <reaction evidence="12">
        <text>O-phospho-L-seryl-[protein] + H2O = L-seryl-[protein] + phosphate</text>
        <dbReference type="Rhea" id="RHEA:20629"/>
        <dbReference type="Rhea" id="RHEA-COMP:9863"/>
        <dbReference type="Rhea" id="RHEA-COMP:11604"/>
        <dbReference type="ChEBI" id="CHEBI:15377"/>
        <dbReference type="ChEBI" id="CHEBI:29999"/>
        <dbReference type="ChEBI" id="CHEBI:43474"/>
        <dbReference type="ChEBI" id="CHEBI:83421"/>
        <dbReference type="EC" id="3.1.3.16"/>
    </reaction>
</comment>
<comment type="function">
    <text evidence="13">Primarily acts as an independent SigF regulator that is sensitive to the osmosensory signal, mediating the cross talk of PknD with the SigF regulon. Possesses both phosphatase and kinase activities. The kinase domain functions as a classic anti-sigma factor-like kinase to phosphorylate the anti-anti-sigma factor domain at the canonical regulatory site, and the phosphatase domain antagonizes this activity.</text>
</comment>
<dbReference type="GO" id="GO:0016301">
    <property type="term" value="F:kinase activity"/>
    <property type="evidence" value="ECO:0007669"/>
    <property type="project" value="UniProtKB-KW"/>
</dbReference>
<keyword evidence="4" id="KW-0479">Metal-binding</keyword>
<evidence type="ECO:0000256" key="1">
    <source>
        <dbReference type="ARBA" id="ARBA00013081"/>
    </source>
</evidence>
<dbReference type="NCBIfam" id="TIGR00229">
    <property type="entry name" value="sensory_box"/>
    <property type="match status" value="1"/>
</dbReference>
<dbReference type="InterPro" id="IPR029016">
    <property type="entry name" value="GAF-like_dom_sf"/>
</dbReference>
<dbReference type="EMBL" id="RZYA01000008">
    <property type="protein sequence ID" value="RVU23192.1"/>
    <property type="molecule type" value="Genomic_DNA"/>
</dbReference>
<evidence type="ECO:0000256" key="11">
    <source>
        <dbReference type="ARBA" id="ARBA00023211"/>
    </source>
</evidence>
<evidence type="ECO:0000256" key="6">
    <source>
        <dbReference type="ARBA" id="ARBA00022777"/>
    </source>
</evidence>
<comment type="caution">
    <text evidence="17">The sequence shown here is derived from an EMBL/GenBank/DDBJ whole genome shotgun (WGS) entry which is preliminary data.</text>
</comment>
<evidence type="ECO:0000256" key="3">
    <source>
        <dbReference type="ARBA" id="ARBA00022679"/>
    </source>
</evidence>
<keyword evidence="9" id="KW-0460">Magnesium</keyword>
<evidence type="ECO:0000256" key="13">
    <source>
        <dbReference type="ARBA" id="ARBA00056274"/>
    </source>
</evidence>
<dbReference type="InterPro" id="IPR013656">
    <property type="entry name" value="PAS_4"/>
</dbReference>
<organism evidence="17 18">
    <name type="scientific">Streptomyces antnestii</name>
    <dbReference type="NCBI Taxonomy" id="2494256"/>
    <lineage>
        <taxon>Bacteria</taxon>
        <taxon>Bacillati</taxon>
        <taxon>Actinomycetota</taxon>
        <taxon>Actinomycetes</taxon>
        <taxon>Kitasatosporales</taxon>
        <taxon>Streptomycetaceae</taxon>
        <taxon>Streptomyces</taxon>
    </lineage>
</organism>
<evidence type="ECO:0000256" key="9">
    <source>
        <dbReference type="ARBA" id="ARBA00022842"/>
    </source>
</evidence>
<dbReference type="SMART" id="SM00065">
    <property type="entry name" value="GAF"/>
    <property type="match status" value="1"/>
</dbReference>
<dbReference type="Proteomes" id="UP000283128">
    <property type="component" value="Unassembled WGS sequence"/>
</dbReference>
<evidence type="ECO:0000256" key="5">
    <source>
        <dbReference type="ARBA" id="ARBA00022741"/>
    </source>
</evidence>
<name>A0A3S2VH62_9ACTN</name>
<dbReference type="PANTHER" id="PTHR43156">
    <property type="entry name" value="STAGE II SPORULATION PROTEIN E-RELATED"/>
    <property type="match status" value="1"/>
</dbReference>
<keyword evidence="5" id="KW-0547">Nucleotide-binding</keyword>
<dbReference type="EC" id="3.1.3.16" evidence="1"/>
<keyword evidence="8" id="KW-0067">ATP-binding</keyword>
<dbReference type="SUPFAM" id="SSF81606">
    <property type="entry name" value="PP2C-like"/>
    <property type="match status" value="1"/>
</dbReference>
<dbReference type="FunFam" id="3.60.40.10:FF:000005">
    <property type="entry name" value="Serine/threonine protein phosphatase"/>
    <property type="match status" value="1"/>
</dbReference>
<reference evidence="17 18" key="1">
    <citation type="submission" date="2019-01" db="EMBL/GenBank/DDBJ databases">
        <title>Genome sequences of Streptomyces and Rhizobium isolates collected from root and soil.</title>
        <authorList>
            <person name="Chhettri S."/>
            <person name="Sevigny J.L."/>
            <person name="Sen A."/>
            <person name="Ennis N."/>
            <person name="Tisa L."/>
        </authorList>
    </citation>
    <scope>NUCLEOTIDE SEQUENCE [LARGE SCALE GENOMIC DNA]</scope>
    <source>
        <strain evidence="17 18">San01</strain>
    </source>
</reference>
<dbReference type="SUPFAM" id="SSF55781">
    <property type="entry name" value="GAF domain-like"/>
    <property type="match status" value="1"/>
</dbReference>
<dbReference type="SMART" id="SM00331">
    <property type="entry name" value="PP2C_SIG"/>
    <property type="match status" value="1"/>
</dbReference>
<keyword evidence="10" id="KW-0904">Protein phosphatase</keyword>
<dbReference type="CDD" id="cd00130">
    <property type="entry name" value="PAS"/>
    <property type="match status" value="1"/>
</dbReference>
<evidence type="ECO:0000256" key="10">
    <source>
        <dbReference type="ARBA" id="ARBA00022912"/>
    </source>
</evidence>
<dbReference type="PROSITE" id="PS50112">
    <property type="entry name" value="PAS"/>
    <property type="match status" value="1"/>
</dbReference>